<evidence type="ECO:0000256" key="1">
    <source>
        <dbReference type="ARBA" id="ARBA00004651"/>
    </source>
</evidence>
<comment type="similarity">
    <text evidence="2 7">Belongs to the MgtC/SapB family.</text>
</comment>
<feature type="transmembrane region" description="Helical" evidence="7">
    <location>
        <begin position="46"/>
        <end position="67"/>
    </location>
</feature>
<organism evidence="9 10">
    <name type="scientific">Hyphobacterium marinum</name>
    <dbReference type="NCBI Taxonomy" id="3116574"/>
    <lineage>
        <taxon>Bacteria</taxon>
        <taxon>Pseudomonadati</taxon>
        <taxon>Pseudomonadota</taxon>
        <taxon>Alphaproteobacteria</taxon>
        <taxon>Maricaulales</taxon>
        <taxon>Maricaulaceae</taxon>
        <taxon>Hyphobacterium</taxon>
    </lineage>
</organism>
<dbReference type="EMBL" id="JAZDRO010000003">
    <property type="protein sequence ID" value="MEE2566870.1"/>
    <property type="molecule type" value="Genomic_DNA"/>
</dbReference>
<dbReference type="PRINTS" id="PR01837">
    <property type="entry name" value="MGTCSAPBPROT"/>
</dbReference>
<dbReference type="InterPro" id="IPR049177">
    <property type="entry name" value="MgtC_SapB_SrpB_YhiD_N"/>
</dbReference>
<feature type="transmembrane region" description="Helical" evidence="7">
    <location>
        <begin position="128"/>
        <end position="149"/>
    </location>
</feature>
<dbReference type="Pfam" id="PF02308">
    <property type="entry name" value="MgtC"/>
    <property type="match status" value="1"/>
</dbReference>
<accession>A0ABU7LZC0</accession>
<keyword evidence="6 7" id="KW-0472">Membrane</keyword>
<sequence>MDAVADIFSTHTPYPAVLSRLAAAAVFGMAIGIDRELNRHRAGLRTHMLICVAAALFTIMAIELAYLSTETGEAAQADLLRIIEAVTAGVAFLGAGAIIQARGAVHGMTTAAGMWLAGAIGVAAGAGFYGIGLAATLIGVLILTALGLLQKRIGKEESQSRA</sequence>
<gene>
    <name evidence="9" type="ORF">V0U35_09275</name>
</gene>
<dbReference type="RefSeq" id="WP_330196421.1">
    <property type="nucleotide sequence ID" value="NZ_JAZDRO010000003.1"/>
</dbReference>
<evidence type="ECO:0000256" key="5">
    <source>
        <dbReference type="ARBA" id="ARBA00022989"/>
    </source>
</evidence>
<dbReference type="PANTHER" id="PTHR33778:SF1">
    <property type="entry name" value="MAGNESIUM TRANSPORTER YHID-RELATED"/>
    <property type="match status" value="1"/>
</dbReference>
<keyword evidence="3" id="KW-1003">Cell membrane</keyword>
<feature type="domain" description="MgtC/SapB/SrpB/YhiD N-terminal" evidence="8">
    <location>
        <begin position="21"/>
        <end position="150"/>
    </location>
</feature>
<evidence type="ECO:0000313" key="9">
    <source>
        <dbReference type="EMBL" id="MEE2566870.1"/>
    </source>
</evidence>
<name>A0ABU7LZC0_9PROT</name>
<dbReference type="PANTHER" id="PTHR33778">
    <property type="entry name" value="PROTEIN MGTC"/>
    <property type="match status" value="1"/>
</dbReference>
<feature type="transmembrane region" description="Helical" evidence="7">
    <location>
        <begin position="79"/>
        <end position="99"/>
    </location>
</feature>
<evidence type="ECO:0000256" key="4">
    <source>
        <dbReference type="ARBA" id="ARBA00022692"/>
    </source>
</evidence>
<keyword evidence="10" id="KW-1185">Reference proteome</keyword>
<dbReference type="Proteomes" id="UP001310692">
    <property type="component" value="Unassembled WGS sequence"/>
</dbReference>
<evidence type="ECO:0000313" key="10">
    <source>
        <dbReference type="Proteomes" id="UP001310692"/>
    </source>
</evidence>
<feature type="transmembrane region" description="Helical" evidence="7">
    <location>
        <begin position="17"/>
        <end position="34"/>
    </location>
</feature>
<evidence type="ECO:0000256" key="7">
    <source>
        <dbReference type="RuleBase" id="RU365041"/>
    </source>
</evidence>
<evidence type="ECO:0000256" key="3">
    <source>
        <dbReference type="ARBA" id="ARBA00022475"/>
    </source>
</evidence>
<keyword evidence="5 7" id="KW-1133">Transmembrane helix</keyword>
<keyword evidence="4 7" id="KW-0812">Transmembrane</keyword>
<evidence type="ECO:0000256" key="2">
    <source>
        <dbReference type="ARBA" id="ARBA00009298"/>
    </source>
</evidence>
<dbReference type="InterPro" id="IPR003416">
    <property type="entry name" value="MgtC/SapB/SrpB/YhiD_fam"/>
</dbReference>
<comment type="subcellular location">
    <subcellularLocation>
        <location evidence="7">Cell inner membrane</location>
        <topology evidence="7">Multi-pass membrane protein</topology>
    </subcellularLocation>
    <subcellularLocation>
        <location evidence="1">Cell membrane</location>
        <topology evidence="1">Multi-pass membrane protein</topology>
    </subcellularLocation>
</comment>
<reference evidence="9 10" key="1">
    <citation type="submission" date="2024-01" db="EMBL/GenBank/DDBJ databases">
        <title>Hyphobacterium bacterium isolated from marine sediment.</title>
        <authorList>
            <person name="Zhao S."/>
        </authorList>
    </citation>
    <scope>NUCLEOTIDE SEQUENCE [LARGE SCALE GENOMIC DNA]</scope>
    <source>
        <strain evidence="9 10">Y60-23</strain>
    </source>
</reference>
<evidence type="ECO:0000256" key="6">
    <source>
        <dbReference type="ARBA" id="ARBA00023136"/>
    </source>
</evidence>
<comment type="caution">
    <text evidence="9">The sequence shown here is derived from an EMBL/GenBank/DDBJ whole genome shotgun (WGS) entry which is preliminary data.</text>
</comment>
<keyword evidence="7" id="KW-0997">Cell inner membrane</keyword>
<protein>
    <recommendedName>
        <fullName evidence="7">Protein MgtC</fullName>
    </recommendedName>
</protein>
<evidence type="ECO:0000259" key="8">
    <source>
        <dbReference type="Pfam" id="PF02308"/>
    </source>
</evidence>
<proteinExistence type="inferred from homology"/>